<evidence type="ECO:0000256" key="2">
    <source>
        <dbReference type="SAM" id="MobiDB-lite"/>
    </source>
</evidence>
<evidence type="ECO:0000313" key="4">
    <source>
        <dbReference type="EMBL" id="SBP86807.1"/>
    </source>
</evidence>
<dbReference type="EMBL" id="FLMQ01000045">
    <property type="protein sequence ID" value="SBP86807.1"/>
    <property type="molecule type" value="Genomic_DNA"/>
</dbReference>
<dbReference type="PANTHER" id="PTHR43268:SF3">
    <property type="entry name" value="RHODANESE-LIKE DOMAIN-CONTAINING PROTEIN 7-RELATED"/>
    <property type="match status" value="1"/>
</dbReference>
<accession>A0A238D0L7</accession>
<dbReference type="EC" id="1.14.-.-" evidence="1"/>
<dbReference type="SUPFAM" id="SSF52821">
    <property type="entry name" value="Rhodanese/Cell cycle control phosphatase"/>
    <property type="match status" value="1"/>
</dbReference>
<dbReference type="Pfam" id="PF00581">
    <property type="entry name" value="Rhodanese"/>
    <property type="match status" value="1"/>
</dbReference>
<gene>
    <name evidence="1" type="primary">trhO</name>
    <name evidence="4" type="ORF">THIARS_50055</name>
</gene>
<dbReference type="Pfam" id="PF17773">
    <property type="entry name" value="UPF0176_N"/>
    <property type="match status" value="1"/>
</dbReference>
<feature type="region of interest" description="Disordered" evidence="2">
    <location>
        <begin position="259"/>
        <end position="284"/>
    </location>
</feature>
<comment type="similarity">
    <text evidence="1">Belongs to the TrhO family.</text>
</comment>
<comment type="function">
    <text evidence="1">Catalyzes oxygen-dependent 5-hydroxyuridine (ho5U) modification at position 34 in tRNAs.</text>
</comment>
<dbReference type="OrthoDB" id="9778326at2"/>
<evidence type="ECO:0000256" key="1">
    <source>
        <dbReference type="HAMAP-Rule" id="MF_00469"/>
    </source>
</evidence>
<keyword evidence="1" id="KW-0560">Oxidoreductase</keyword>
<protein>
    <recommendedName>
        <fullName evidence="1">tRNA uridine(34) hydroxylase</fullName>
        <ecNumber evidence="1">1.14.-.-</ecNumber>
    </recommendedName>
    <alternativeName>
        <fullName evidence="1">tRNA hydroxylation protein O</fullName>
    </alternativeName>
</protein>
<evidence type="ECO:0000313" key="5">
    <source>
        <dbReference type="Proteomes" id="UP000214566"/>
    </source>
</evidence>
<dbReference type="InterPro" id="IPR020936">
    <property type="entry name" value="TrhO"/>
</dbReference>
<keyword evidence="1" id="KW-0819">tRNA processing</keyword>
<evidence type="ECO:0000259" key="3">
    <source>
        <dbReference type="PROSITE" id="PS50206"/>
    </source>
</evidence>
<keyword evidence="5" id="KW-1185">Reference proteome</keyword>
<feature type="domain" description="Rhodanese" evidence="3">
    <location>
        <begin position="142"/>
        <end position="236"/>
    </location>
</feature>
<name>A0A238D0L7_THIDL</name>
<reference evidence="4 5" key="1">
    <citation type="submission" date="2016-06" db="EMBL/GenBank/DDBJ databases">
        <authorList>
            <person name="Kjaerup R.B."/>
            <person name="Dalgaard T.S."/>
            <person name="Juul-Madsen H.R."/>
        </authorList>
    </citation>
    <scope>NUCLEOTIDE SEQUENCE [LARGE SCALE GENOMIC DNA]</scope>
    <source>
        <strain evidence="4 5">DSM 16361</strain>
    </source>
</reference>
<sequence length="284" mass="30990">MPATPNPHPDSAPASALNISAYKFIALDDLPALRERIARRCEALQLKGTVLLAAEGINLFLAGAAEAVRVMVAELRADARFADLAPKESWSQVQPFRRMKVKLKREIITLNRPQIRPASSRRAPAVAPETLERWLAAGRDDEGRPVVMLDTRNAFERDLGGFDGCVDFRIRRFSDFAPAVEAQAQRFNGKTVVTYCTGGIRCEKAALLMQAAGFERVYQLDGGILKYFERVGAAHYSGGCFVFDEREVLDAGLAPQAVPEARAPASSRDHAQGEPCPTAVPQAA</sequence>
<dbReference type="Gene3D" id="3.30.70.100">
    <property type="match status" value="1"/>
</dbReference>
<dbReference type="PANTHER" id="PTHR43268">
    <property type="entry name" value="THIOSULFATE SULFURTRANSFERASE/RHODANESE-LIKE DOMAIN-CONTAINING PROTEIN 2"/>
    <property type="match status" value="1"/>
</dbReference>
<dbReference type="RefSeq" id="WP_094159257.1">
    <property type="nucleotide sequence ID" value="NZ_LT592170.1"/>
</dbReference>
<comment type="catalytic activity">
    <reaction evidence="1">
        <text>uridine(34) in tRNA + AH2 + O2 = 5-hydroxyuridine(34) in tRNA + A + H2O</text>
        <dbReference type="Rhea" id="RHEA:64224"/>
        <dbReference type="Rhea" id="RHEA-COMP:11727"/>
        <dbReference type="Rhea" id="RHEA-COMP:13381"/>
        <dbReference type="ChEBI" id="CHEBI:13193"/>
        <dbReference type="ChEBI" id="CHEBI:15377"/>
        <dbReference type="ChEBI" id="CHEBI:15379"/>
        <dbReference type="ChEBI" id="CHEBI:17499"/>
        <dbReference type="ChEBI" id="CHEBI:65315"/>
        <dbReference type="ChEBI" id="CHEBI:136877"/>
    </reaction>
</comment>
<proteinExistence type="inferred from homology"/>
<dbReference type="InterPro" id="IPR036873">
    <property type="entry name" value="Rhodanese-like_dom_sf"/>
</dbReference>
<dbReference type="HAMAP" id="MF_00469">
    <property type="entry name" value="TrhO"/>
    <property type="match status" value="1"/>
</dbReference>
<dbReference type="GO" id="GO:0006400">
    <property type="term" value="P:tRNA modification"/>
    <property type="evidence" value="ECO:0007669"/>
    <property type="project" value="UniProtKB-UniRule"/>
</dbReference>
<dbReference type="SMART" id="SM00450">
    <property type="entry name" value="RHOD"/>
    <property type="match status" value="1"/>
</dbReference>
<dbReference type="Gene3D" id="3.40.250.10">
    <property type="entry name" value="Rhodanese-like domain"/>
    <property type="match status" value="1"/>
</dbReference>
<dbReference type="AlphaFoldDB" id="A0A238D0L7"/>
<organism evidence="4 5">
    <name type="scientific">Thiomonas delicata</name>
    <name type="common">Thiomonas cuprina</name>
    <dbReference type="NCBI Taxonomy" id="364030"/>
    <lineage>
        <taxon>Bacteria</taxon>
        <taxon>Pseudomonadati</taxon>
        <taxon>Pseudomonadota</taxon>
        <taxon>Betaproteobacteria</taxon>
        <taxon>Burkholderiales</taxon>
        <taxon>Thiomonas</taxon>
    </lineage>
</organism>
<dbReference type="NCBIfam" id="NF003703">
    <property type="entry name" value="PRK05320.1"/>
    <property type="match status" value="1"/>
</dbReference>
<dbReference type="InterPro" id="IPR001763">
    <property type="entry name" value="Rhodanese-like_dom"/>
</dbReference>
<dbReference type="PROSITE" id="PS50206">
    <property type="entry name" value="RHODANESE_3"/>
    <property type="match status" value="1"/>
</dbReference>
<dbReference type="Proteomes" id="UP000214566">
    <property type="component" value="Unassembled WGS sequence"/>
</dbReference>
<dbReference type="GO" id="GO:0016705">
    <property type="term" value="F:oxidoreductase activity, acting on paired donors, with incorporation or reduction of molecular oxygen"/>
    <property type="evidence" value="ECO:0007669"/>
    <property type="project" value="UniProtKB-UniRule"/>
</dbReference>
<dbReference type="InterPro" id="IPR040503">
    <property type="entry name" value="TRHO_N"/>
</dbReference>